<accession>A0A813UR68</accession>
<proteinExistence type="predicted"/>
<protein>
    <submittedName>
        <fullName evidence="2">Uncharacterized protein</fullName>
    </submittedName>
</protein>
<keyword evidence="4" id="KW-1185">Reference proteome</keyword>
<dbReference type="AlphaFoldDB" id="A0A813UR68"/>
<feature type="compositionally biased region" description="Polar residues" evidence="1">
    <location>
        <begin position="314"/>
        <end position="333"/>
    </location>
</feature>
<feature type="region of interest" description="Disordered" evidence="1">
    <location>
        <begin position="314"/>
        <end position="350"/>
    </location>
</feature>
<dbReference type="EMBL" id="CAJOBC010000717">
    <property type="protein sequence ID" value="CAF3618294.1"/>
    <property type="molecule type" value="Genomic_DNA"/>
</dbReference>
<evidence type="ECO:0000313" key="3">
    <source>
        <dbReference type="EMBL" id="CAF3618294.1"/>
    </source>
</evidence>
<evidence type="ECO:0000313" key="4">
    <source>
        <dbReference type="Proteomes" id="UP000663829"/>
    </source>
</evidence>
<name>A0A813UR68_9BILA</name>
<evidence type="ECO:0000313" key="2">
    <source>
        <dbReference type="EMBL" id="CAF0831227.1"/>
    </source>
</evidence>
<dbReference type="OrthoDB" id="10039800at2759"/>
<feature type="compositionally biased region" description="Polar residues" evidence="1">
    <location>
        <begin position="364"/>
        <end position="376"/>
    </location>
</feature>
<reference evidence="2" key="1">
    <citation type="submission" date="2021-02" db="EMBL/GenBank/DDBJ databases">
        <authorList>
            <person name="Nowell W R."/>
        </authorList>
    </citation>
    <scope>NUCLEOTIDE SEQUENCE</scope>
</reference>
<dbReference type="Proteomes" id="UP000681722">
    <property type="component" value="Unassembled WGS sequence"/>
</dbReference>
<dbReference type="EMBL" id="CAJNOQ010000717">
    <property type="protein sequence ID" value="CAF0831227.1"/>
    <property type="molecule type" value="Genomic_DNA"/>
</dbReference>
<comment type="caution">
    <text evidence="2">The sequence shown here is derived from an EMBL/GenBank/DDBJ whole genome shotgun (WGS) entry which is preliminary data.</text>
</comment>
<dbReference type="Proteomes" id="UP000663829">
    <property type="component" value="Unassembled WGS sequence"/>
</dbReference>
<organism evidence="2 4">
    <name type="scientific">Didymodactylos carnosus</name>
    <dbReference type="NCBI Taxonomy" id="1234261"/>
    <lineage>
        <taxon>Eukaryota</taxon>
        <taxon>Metazoa</taxon>
        <taxon>Spiralia</taxon>
        <taxon>Gnathifera</taxon>
        <taxon>Rotifera</taxon>
        <taxon>Eurotatoria</taxon>
        <taxon>Bdelloidea</taxon>
        <taxon>Philodinida</taxon>
        <taxon>Philodinidae</taxon>
        <taxon>Didymodactylos</taxon>
    </lineage>
</organism>
<evidence type="ECO:0000256" key="1">
    <source>
        <dbReference type="SAM" id="MobiDB-lite"/>
    </source>
</evidence>
<gene>
    <name evidence="2" type="ORF">GPM918_LOCUS5065</name>
    <name evidence="3" type="ORF">SRO942_LOCUS5066</name>
</gene>
<feature type="non-terminal residue" evidence="2">
    <location>
        <position position="1"/>
    </location>
</feature>
<feature type="region of interest" description="Disordered" evidence="1">
    <location>
        <begin position="364"/>
        <end position="416"/>
    </location>
</feature>
<sequence length="416" mass="46700">MPMIISNHRKQGETCQNSQMNCWNRDDYEKRLHNSLTKLQLPDWFNHDYITTPSNVLRKTQSYGTIGRHRTWINNVDGEHVESDSSVNLPKIFVGDYSLNSPTQSLSGHNSLKEPLSELLSQYSISVYIPGKQRVAQSSNWYKPVQLSLGKQNTKVNIHSIKYNPVRHMIKTSIDGSSHHKQWNSTIYPTKELKTILSNVYSLDQQRLHNKLKNQCYDIQKCKVRKQTTLVNVTPQISELNKKSMSEQIEFNLTSTINNIPQIQHENDPLLHDISFDISNDLSEENDGTLLNENSVKLSSRTSESSFHTFLSPENVTSLPRTNSSKSVSSADSYRSALPPNSLVTVDSSSYASVNDRSLSSYYTANEGGSSSTSSVAGYDTPTPQMEDDSESSIRSSASDLSHAETLAPDENTKSA</sequence>